<accession>A0A5C4VCM9</accession>
<evidence type="ECO:0000313" key="2">
    <source>
        <dbReference type="Proteomes" id="UP000311713"/>
    </source>
</evidence>
<comment type="caution">
    <text evidence="1">The sequence shown here is derived from an EMBL/GenBank/DDBJ whole genome shotgun (WGS) entry which is preliminary data.</text>
</comment>
<name>A0A5C4VCM9_9ACTN</name>
<dbReference type="OrthoDB" id="8907115at2"/>
<reference evidence="1 2" key="1">
    <citation type="submission" date="2019-06" db="EMBL/GenBank/DDBJ databases">
        <title>Draft genome of Streptomyces sedi sp. JCM16909.</title>
        <authorList>
            <person name="Klykleung N."/>
            <person name="Tanasupawat S."/>
            <person name="Kudo T."/>
            <person name="Yuki M."/>
            <person name="Ohkuma M."/>
        </authorList>
    </citation>
    <scope>NUCLEOTIDE SEQUENCE [LARGE SCALE GENOMIC DNA]</scope>
    <source>
        <strain evidence="1 2">JCM 16909</strain>
    </source>
</reference>
<dbReference type="Proteomes" id="UP000311713">
    <property type="component" value="Unassembled WGS sequence"/>
</dbReference>
<keyword evidence="2" id="KW-1185">Reference proteome</keyword>
<dbReference type="AlphaFoldDB" id="A0A5C4VCM9"/>
<gene>
    <name evidence="1" type="ORF">FH715_04670</name>
</gene>
<sequence length="133" mass="14754">MHTLAPGASDEEILDAVFEWVRLLAVDDHAAANTFLAPHPDPRYRLTPEELRACIANYGAGEPVHGRTTRVTSPDTATGDHPTRTQIWREDGMLPRVEIALPLNGVWSDLTAILDIQEDAGRWVLTLEQVHVL</sequence>
<evidence type="ECO:0000313" key="1">
    <source>
        <dbReference type="EMBL" id="TNM33640.1"/>
    </source>
</evidence>
<protein>
    <recommendedName>
        <fullName evidence="3">Nuclear transport factor 2 family protein</fullName>
    </recommendedName>
</protein>
<proteinExistence type="predicted"/>
<organism evidence="1 2">
    <name type="scientific">Streptomyces sedi</name>
    <dbReference type="NCBI Taxonomy" id="555059"/>
    <lineage>
        <taxon>Bacteria</taxon>
        <taxon>Bacillati</taxon>
        <taxon>Actinomycetota</taxon>
        <taxon>Actinomycetes</taxon>
        <taxon>Kitasatosporales</taxon>
        <taxon>Streptomycetaceae</taxon>
        <taxon>Streptomyces</taxon>
    </lineage>
</organism>
<dbReference type="EMBL" id="VDGT01000002">
    <property type="protein sequence ID" value="TNM33640.1"/>
    <property type="molecule type" value="Genomic_DNA"/>
</dbReference>
<evidence type="ECO:0008006" key="3">
    <source>
        <dbReference type="Google" id="ProtNLM"/>
    </source>
</evidence>
<dbReference type="RefSeq" id="WP_139640931.1">
    <property type="nucleotide sequence ID" value="NZ_BAAAZS010000006.1"/>
</dbReference>